<dbReference type="InterPro" id="IPR027417">
    <property type="entry name" value="P-loop_NTPase"/>
</dbReference>
<dbReference type="InterPro" id="IPR008900">
    <property type="entry name" value="Zot_N"/>
</dbReference>
<accession>Q1YVU2</accession>
<dbReference type="AlphaFoldDB" id="Q1YVU2"/>
<reference evidence="3 4" key="1">
    <citation type="submission" date="2006-03" db="EMBL/GenBank/DDBJ databases">
        <authorList>
            <person name="Bartlett D.H."/>
            <person name="Valle G."/>
            <person name="Lauro F.M."/>
            <person name="Vezzi A."/>
            <person name="Simonato F."/>
            <person name="Eloe E."/>
            <person name="Vitulo N."/>
            <person name="Stratton T.K."/>
            <person name="D'angelo M."/>
            <person name="Ferriera S."/>
            <person name="Johnson J."/>
            <person name="Kravitz S."/>
            <person name="Beeson K."/>
            <person name="Sutton G."/>
            <person name="Rogers Y."/>
            <person name="Friedman R."/>
            <person name="Frazier M."/>
            <person name="Venter J.C."/>
        </authorList>
    </citation>
    <scope>NUCLEOTIDE SEQUENCE [LARGE SCALE GENOMIC DNA]</scope>
    <source>
        <strain evidence="3 4">3TCK</strain>
    </source>
</reference>
<evidence type="ECO:0000259" key="2">
    <source>
        <dbReference type="Pfam" id="PF05707"/>
    </source>
</evidence>
<feature type="compositionally biased region" description="Polar residues" evidence="1">
    <location>
        <begin position="248"/>
        <end position="271"/>
    </location>
</feature>
<evidence type="ECO:0000313" key="3">
    <source>
        <dbReference type="EMBL" id="EAS40393.1"/>
    </source>
</evidence>
<proteinExistence type="predicted"/>
<dbReference type="EMBL" id="AAPH01000062">
    <property type="protein sequence ID" value="EAS40393.1"/>
    <property type="molecule type" value="Genomic_DNA"/>
</dbReference>
<dbReference type="HOGENOM" id="CLU_056708_0_0_6"/>
<evidence type="ECO:0000313" key="4">
    <source>
        <dbReference type="Proteomes" id="UP000003789"/>
    </source>
</evidence>
<comment type="caution">
    <text evidence="3">The sequence shown here is derived from an EMBL/GenBank/DDBJ whole genome shotgun (WGS) entry which is preliminary data.</text>
</comment>
<dbReference type="OrthoDB" id="8479507at2"/>
<dbReference type="RefSeq" id="WP_006231886.1">
    <property type="nucleotide sequence ID" value="NZ_CH724135.1"/>
</dbReference>
<sequence length="383" mass="42847">MINLIIGRPGGGKSYEAVKFHILPAIKAGRKVVTNLPLNIDTFVQVFGGDVRNLIVIVKTEYDDFGNLNRPFSKVEDYQDEWRSDDGAIAPLVVVDEAHMVIPTTGTDIKLLEFLSMHRHYGYDIIYISQSDRKLHRDVRDMVQMQYRCSKNTALGSQQTYTQKVQDGCRGAVVNTNQRRYEESIFKFYKSHTGSNKQVSEAMAADVRPLWKSWMVIGSALCISLAIGMFIFTDALSIFSAEASTASVPESDSPITGNSTIENPSQPTSPKQAKVETVEKVIGGVPDFLPMEGLEAVYVSSVYFIKAGDDMKREILIEAVTGNGSYWIGDKVLGQFNITYSVYDYCLVKLNYGERSYFLGCKPRQDTKGKDNFFDEAKDVVSF</sequence>
<organism evidence="3 4">
    <name type="scientific">Photobacterium profundum 3TCK</name>
    <dbReference type="NCBI Taxonomy" id="314280"/>
    <lineage>
        <taxon>Bacteria</taxon>
        <taxon>Pseudomonadati</taxon>
        <taxon>Pseudomonadota</taxon>
        <taxon>Gammaproteobacteria</taxon>
        <taxon>Vibrionales</taxon>
        <taxon>Vibrionaceae</taxon>
        <taxon>Photobacterium</taxon>
    </lineage>
</organism>
<dbReference type="Gene3D" id="3.40.50.300">
    <property type="entry name" value="P-loop containing nucleotide triphosphate hydrolases"/>
    <property type="match status" value="1"/>
</dbReference>
<name>Q1YVU2_9GAMM</name>
<dbReference type="Proteomes" id="UP000003789">
    <property type="component" value="Unassembled WGS sequence"/>
</dbReference>
<gene>
    <name evidence="3" type="ORF">P3TCK_19860</name>
</gene>
<dbReference type="Pfam" id="PF05707">
    <property type="entry name" value="Zot"/>
    <property type="match status" value="1"/>
</dbReference>
<protein>
    <submittedName>
        <fullName evidence="3">Putative phage-related membrane protein</fullName>
    </submittedName>
</protein>
<feature type="domain" description="Zona occludens toxin N-terminal" evidence="2">
    <location>
        <begin position="1"/>
        <end position="193"/>
    </location>
</feature>
<feature type="region of interest" description="Disordered" evidence="1">
    <location>
        <begin position="248"/>
        <end position="272"/>
    </location>
</feature>
<evidence type="ECO:0000256" key="1">
    <source>
        <dbReference type="SAM" id="MobiDB-lite"/>
    </source>
</evidence>